<dbReference type="EMBL" id="FMSH01000208">
    <property type="protein sequence ID" value="SCU76213.1"/>
    <property type="molecule type" value="Genomic_DNA"/>
</dbReference>
<organism evidence="2">
    <name type="scientific">Cupriavidus necator</name>
    <name type="common">Alcaligenes eutrophus</name>
    <name type="synonym">Ralstonia eutropha</name>
    <dbReference type="NCBI Taxonomy" id="106590"/>
    <lineage>
        <taxon>Bacteria</taxon>
        <taxon>Pseudomonadati</taxon>
        <taxon>Pseudomonadota</taxon>
        <taxon>Betaproteobacteria</taxon>
        <taxon>Burkholderiales</taxon>
        <taxon>Burkholderiaceae</taxon>
        <taxon>Cupriavidus</taxon>
    </lineage>
</organism>
<keyword evidence="1" id="KW-0472">Membrane</keyword>
<protein>
    <submittedName>
        <fullName evidence="2">Uncharacterized protein</fullName>
    </submittedName>
</protein>
<evidence type="ECO:0000313" key="2">
    <source>
        <dbReference type="EMBL" id="SCU76213.1"/>
    </source>
</evidence>
<proteinExistence type="predicted"/>
<keyword evidence="1" id="KW-1133">Transmembrane helix</keyword>
<accession>A0A1K0JAR5</accession>
<evidence type="ECO:0000256" key="1">
    <source>
        <dbReference type="SAM" id="Phobius"/>
    </source>
</evidence>
<name>A0A1K0JAR5_CUPNE</name>
<dbReference type="AlphaFoldDB" id="A0A1K0JAR5"/>
<sequence>MRRRWQRCGQAFARSPRRCGIKPPQPGPRSFALVQAALAARGFDAAQAHLGALAQLNGLIEQQARLIACEDIYRLIAVLALGAAAYVLLQRRLA</sequence>
<feature type="transmembrane region" description="Helical" evidence="1">
    <location>
        <begin position="72"/>
        <end position="89"/>
    </location>
</feature>
<keyword evidence="1" id="KW-0812">Transmembrane</keyword>
<reference evidence="2" key="1">
    <citation type="submission" date="2016-09" db="EMBL/GenBank/DDBJ databases">
        <authorList>
            <person name="Capua I."/>
            <person name="De Benedictis P."/>
            <person name="Joannis T."/>
            <person name="Lombin L.H."/>
            <person name="Cattoli G."/>
        </authorList>
    </citation>
    <scope>NUCLEOTIDE SEQUENCE</scope>
    <source>
        <strain evidence="2">B9</strain>
    </source>
</reference>
<gene>
    <name evidence="2" type="ORF">CNECB9_2860002</name>
</gene>